<proteinExistence type="predicted"/>
<gene>
    <name evidence="1" type="ORF">SADIYA_9</name>
</gene>
<keyword evidence="2" id="KW-1185">Reference proteome</keyword>
<accession>A0AC61TSZ3</accession>
<dbReference type="EMBL" id="OL539467">
    <property type="protein sequence ID" value="UGV22698.1"/>
    <property type="molecule type" value="Genomic_DNA"/>
</dbReference>
<reference evidence="1" key="1">
    <citation type="submission" date="2021-11" db="EMBL/GenBank/DDBJ databases">
        <authorList>
            <person name="Marshall N."/>
            <person name="Jared K."/>
            <person name="Sharma R."/>
            <person name="Grose J.H."/>
        </authorList>
    </citation>
    <scope>NUCLEOTIDE SEQUENCE</scope>
</reference>
<protein>
    <submittedName>
        <fullName evidence="1">Hydrolase</fullName>
    </submittedName>
</protein>
<name>A0AC61TSZ3_9CAUD</name>
<evidence type="ECO:0000313" key="1">
    <source>
        <dbReference type="EMBL" id="UGV22698.1"/>
    </source>
</evidence>
<evidence type="ECO:0000313" key="2">
    <source>
        <dbReference type="Proteomes" id="UP000828105"/>
    </source>
</evidence>
<organism evidence="1 2">
    <name type="scientific">Escherichia phage vB_EcoD_Sadiya</name>
    <dbReference type="NCBI Taxonomy" id="2902684"/>
    <lineage>
        <taxon>Viruses</taxon>
        <taxon>Duplodnaviria</taxon>
        <taxon>Heunggongvirae</taxon>
        <taxon>Uroviricota</taxon>
        <taxon>Caudoviricetes</taxon>
        <taxon>Drexlerviridae</taxon>
        <taxon>Rogunavirinae</taxon>
        <taxon>Sadiyavirus</taxon>
        <taxon>Sadiyavirus sadiya</taxon>
    </lineage>
</organism>
<sequence length="430" mass="45898">MKMASFLELVRDNIDKGLATMQPVQLSTEFTAIKEIRVATSITTPQTISRSDETKLMYTTYGLANVAGGSYTGQSPNGVQMKVEFMTDSTLFEIKTIGSIGTYSIFIDGKLVNADAFATPNGEAVSWMQVKANDGVISGKLRHVEIYGINSAFGAFVFGAGDTVSREISIKRPLIYQMGDSYTYGTGAGFRTQAYGSSPAVNDFYAFTRSLGFDGIAEGIGGSGWNSAAGQYPMSRVQTRLAKLNRKPSVISWALGYNDAAAILTGTNSQKLLVSMGECLAETRKVYSDVPIIQISSATPKGITTGIQKVIDLVNGFCSDNDIPVINISSYVTNANSAIYTGTDNVHPGTLGHEFRGMAMAREVLLAASGQKSLTVPVTPRAFNVVARLTKSFGVTIFSGVVNAIDENDVAGQLYLQTGARVEILSVSRA</sequence>
<dbReference type="Proteomes" id="UP000828105">
    <property type="component" value="Segment"/>
</dbReference>
<keyword evidence="1" id="KW-0378">Hydrolase</keyword>